<sequence length="85" mass="9474">MSGDPTLIDGETWYYVRIATHSDTVGIRKSYSSNVIKVVFANDVVSDIQKINIPKEKALRMTREKSIQEEGDRSAKLEDVLAGTS</sequence>
<keyword evidence="3" id="KW-1185">Reference proteome</keyword>
<gene>
    <name evidence="2" type="ordered locus">NRI_0190</name>
</gene>
<evidence type="ECO:0000313" key="2">
    <source>
        <dbReference type="EMBL" id="ACT69176.1"/>
    </source>
</evidence>
<feature type="compositionally biased region" description="Basic and acidic residues" evidence="1">
    <location>
        <begin position="62"/>
        <end position="79"/>
    </location>
</feature>
<proteinExistence type="predicted"/>
<dbReference type="AlphaFoldDB" id="C6V466"/>
<dbReference type="Proteomes" id="UP000001627">
    <property type="component" value="Chromosome"/>
</dbReference>
<dbReference type="HOGENOM" id="CLU_2509264_0_0_5"/>
<protein>
    <submittedName>
        <fullName evidence="2">Uncharacterized protein</fullName>
    </submittedName>
</protein>
<dbReference type="KEGG" id="nri:NRI_0190"/>
<dbReference type="EMBL" id="CP001431">
    <property type="protein sequence ID" value="ACT69176.1"/>
    <property type="molecule type" value="Genomic_DNA"/>
</dbReference>
<name>C6V466_NEORI</name>
<accession>C6V466</accession>
<organism evidence="2 3">
    <name type="scientific">Neorickettsia risticii (strain Illinois)</name>
    <dbReference type="NCBI Taxonomy" id="434131"/>
    <lineage>
        <taxon>Bacteria</taxon>
        <taxon>Pseudomonadati</taxon>
        <taxon>Pseudomonadota</taxon>
        <taxon>Alphaproteobacteria</taxon>
        <taxon>Rickettsiales</taxon>
        <taxon>Anaplasmataceae</taxon>
        <taxon>Neorickettsia</taxon>
    </lineage>
</organism>
<dbReference type="STRING" id="434131.NRI_0190"/>
<evidence type="ECO:0000313" key="3">
    <source>
        <dbReference type="Proteomes" id="UP000001627"/>
    </source>
</evidence>
<evidence type="ECO:0000256" key="1">
    <source>
        <dbReference type="SAM" id="MobiDB-lite"/>
    </source>
</evidence>
<feature type="region of interest" description="Disordered" evidence="1">
    <location>
        <begin position="62"/>
        <end position="85"/>
    </location>
</feature>
<reference evidence="2 3" key="1">
    <citation type="journal article" date="2009" name="Nucleic Acids Res.">
        <title>Analysis of complete genome sequence of Neorickettsia risticii: causative agent of Potomac horse fever.</title>
        <authorList>
            <person name="Lin M."/>
            <person name="Zhang C."/>
            <person name="Gibson K."/>
            <person name="Rikihisa Y."/>
        </authorList>
    </citation>
    <scope>NUCLEOTIDE SEQUENCE [LARGE SCALE GENOMIC DNA]</scope>
    <source>
        <strain evidence="2 3">Illinois</strain>
    </source>
</reference>